<evidence type="ECO:0000256" key="8">
    <source>
        <dbReference type="ARBA" id="ARBA00023136"/>
    </source>
</evidence>
<sequence length="467" mass="50915">MPAMQAAVQVTCNRYTDIVSKRRFHLLPSPERFKNITLLGLPIMGGMLSQSLLNLVDAAMVGSLGEAALAGVGLAGYANFMAIALVMGLGVGVQATVARRRGEGRHQQIAAPLNHGLFLAALLSLPLMLLCWFNATNIISLLSQDAEVIDIGSEYLRWRALAIIAVGCNFAYRGYWNGIRQTSRYLQILVAMHVFNIIISYGLIFGHFGLPAMGAAGSGLGTSIAMFMGTAMYFLLTWRTGRKHGFMRSLPSLVDIRFMLRLSLPNSMQQFFFATGVTVLFWIVGQIGTSELAIAHILVNLALLLILPGVGLGMAATTLVSHSLGEKNPQEAYRWGWDVVRVAVVTLFLMGLPFWLAPQLVLQVFTQDPHLLALGEWPLRITGLGMTLDATALVLTQALLGAGASRTVMSVNLGSQWLIFLPCAYLAGPVLGGGLLAVWLLQTLYRTMASVIFAIMWRRKHWTDIQI</sequence>
<feature type="transmembrane region" description="Helical" evidence="10">
    <location>
        <begin position="271"/>
        <end position="288"/>
    </location>
</feature>
<comment type="subcellular location">
    <subcellularLocation>
        <location evidence="1">Cell inner membrane</location>
        <topology evidence="1">Multi-pass membrane protein</topology>
    </subcellularLocation>
</comment>
<evidence type="ECO:0000313" key="11">
    <source>
        <dbReference type="EMBL" id="SDS13163.1"/>
    </source>
</evidence>
<dbReference type="GO" id="GO:0006811">
    <property type="term" value="P:monoatomic ion transport"/>
    <property type="evidence" value="ECO:0007669"/>
    <property type="project" value="UniProtKB-KW"/>
</dbReference>
<evidence type="ECO:0000256" key="5">
    <source>
        <dbReference type="ARBA" id="ARBA00022692"/>
    </source>
</evidence>
<evidence type="ECO:0000256" key="10">
    <source>
        <dbReference type="SAM" id="Phobius"/>
    </source>
</evidence>
<keyword evidence="2" id="KW-0813">Transport</keyword>
<dbReference type="NCBIfam" id="TIGR00797">
    <property type="entry name" value="matE"/>
    <property type="match status" value="1"/>
</dbReference>
<keyword evidence="7" id="KW-0406">Ion transport</keyword>
<feature type="transmembrane region" description="Helical" evidence="10">
    <location>
        <begin position="155"/>
        <end position="176"/>
    </location>
</feature>
<accession>A0A1H1PQ15</accession>
<feature type="transmembrane region" description="Helical" evidence="10">
    <location>
        <begin position="377"/>
        <end position="396"/>
    </location>
</feature>
<dbReference type="Pfam" id="PF01554">
    <property type="entry name" value="MatE"/>
    <property type="match status" value="2"/>
</dbReference>
<evidence type="ECO:0000256" key="4">
    <source>
        <dbReference type="ARBA" id="ARBA00022475"/>
    </source>
</evidence>
<dbReference type="GO" id="GO:0042910">
    <property type="term" value="F:xenobiotic transmembrane transporter activity"/>
    <property type="evidence" value="ECO:0007669"/>
    <property type="project" value="InterPro"/>
</dbReference>
<evidence type="ECO:0000313" key="12">
    <source>
        <dbReference type="Proteomes" id="UP000243426"/>
    </source>
</evidence>
<feature type="transmembrane region" description="Helical" evidence="10">
    <location>
        <begin position="117"/>
        <end position="135"/>
    </location>
</feature>
<name>A0A1H1PQ15_9GAMM</name>
<proteinExistence type="predicted"/>
<dbReference type="GO" id="GO:0005886">
    <property type="term" value="C:plasma membrane"/>
    <property type="evidence" value="ECO:0007669"/>
    <property type="project" value="UniProtKB-SubCell"/>
</dbReference>
<keyword evidence="5 10" id="KW-0812">Transmembrane</keyword>
<keyword evidence="4" id="KW-1003">Cell membrane</keyword>
<dbReference type="PANTHER" id="PTHR43298">
    <property type="entry name" value="MULTIDRUG RESISTANCE PROTEIN NORM-RELATED"/>
    <property type="match status" value="1"/>
</dbReference>
<dbReference type="Proteomes" id="UP000243426">
    <property type="component" value="Chromosome I"/>
</dbReference>
<feature type="transmembrane region" description="Helical" evidence="10">
    <location>
        <begin position="188"/>
        <end position="210"/>
    </location>
</feature>
<evidence type="ECO:0000256" key="9">
    <source>
        <dbReference type="ARBA" id="ARBA00031636"/>
    </source>
</evidence>
<evidence type="ECO:0000256" key="6">
    <source>
        <dbReference type="ARBA" id="ARBA00022989"/>
    </source>
</evidence>
<dbReference type="EMBL" id="LT629748">
    <property type="protein sequence ID" value="SDS13163.1"/>
    <property type="molecule type" value="Genomic_DNA"/>
</dbReference>
<feature type="transmembrane region" description="Helical" evidence="10">
    <location>
        <begin position="294"/>
        <end position="319"/>
    </location>
</feature>
<feature type="transmembrane region" description="Helical" evidence="10">
    <location>
        <begin position="76"/>
        <end position="97"/>
    </location>
</feature>
<feature type="transmembrane region" description="Helical" evidence="10">
    <location>
        <begin position="408"/>
        <end position="428"/>
    </location>
</feature>
<feature type="transmembrane region" description="Helical" evidence="10">
    <location>
        <begin position="36"/>
        <end position="56"/>
    </location>
</feature>
<dbReference type="CDD" id="cd13133">
    <property type="entry name" value="MATE_like_7"/>
    <property type="match status" value="1"/>
</dbReference>
<dbReference type="InterPro" id="IPR050222">
    <property type="entry name" value="MATE_MdtK"/>
</dbReference>
<evidence type="ECO:0000256" key="1">
    <source>
        <dbReference type="ARBA" id="ARBA00004429"/>
    </source>
</evidence>
<dbReference type="PANTHER" id="PTHR43298:SF2">
    <property type="entry name" value="FMN_FAD EXPORTER YEEO-RELATED"/>
    <property type="match status" value="1"/>
</dbReference>
<dbReference type="GO" id="GO:0015297">
    <property type="term" value="F:antiporter activity"/>
    <property type="evidence" value="ECO:0007669"/>
    <property type="project" value="UniProtKB-KW"/>
</dbReference>
<dbReference type="InterPro" id="IPR048279">
    <property type="entry name" value="MdtK-like"/>
</dbReference>
<keyword evidence="12" id="KW-1185">Reference proteome</keyword>
<keyword evidence="8 10" id="KW-0472">Membrane</keyword>
<feature type="transmembrane region" description="Helical" evidence="10">
    <location>
        <begin position="216"/>
        <end position="238"/>
    </location>
</feature>
<dbReference type="InterPro" id="IPR002528">
    <property type="entry name" value="MATE_fam"/>
</dbReference>
<evidence type="ECO:0000256" key="2">
    <source>
        <dbReference type="ARBA" id="ARBA00022448"/>
    </source>
</evidence>
<protein>
    <recommendedName>
        <fullName evidence="9">Multidrug-efflux transporter</fullName>
    </recommendedName>
</protein>
<feature type="transmembrane region" description="Helical" evidence="10">
    <location>
        <begin position="339"/>
        <end position="357"/>
    </location>
</feature>
<dbReference type="AlphaFoldDB" id="A0A1H1PQ15"/>
<evidence type="ECO:0000256" key="7">
    <source>
        <dbReference type="ARBA" id="ARBA00023065"/>
    </source>
</evidence>
<dbReference type="PIRSF" id="PIRSF006603">
    <property type="entry name" value="DinF"/>
    <property type="match status" value="1"/>
</dbReference>
<gene>
    <name evidence="11" type="ORF">SAMN05216198_1248</name>
</gene>
<organism evidence="11 12">
    <name type="scientific">Halopseudomonas litoralis</name>
    <dbReference type="NCBI Taxonomy" id="797277"/>
    <lineage>
        <taxon>Bacteria</taxon>
        <taxon>Pseudomonadati</taxon>
        <taxon>Pseudomonadota</taxon>
        <taxon>Gammaproteobacteria</taxon>
        <taxon>Pseudomonadales</taxon>
        <taxon>Pseudomonadaceae</taxon>
        <taxon>Halopseudomonas</taxon>
    </lineage>
</organism>
<keyword evidence="3" id="KW-0050">Antiport</keyword>
<dbReference type="STRING" id="797277.SAMN05216198_1248"/>
<reference evidence="12" key="1">
    <citation type="submission" date="2016-10" db="EMBL/GenBank/DDBJ databases">
        <authorList>
            <person name="Varghese N."/>
            <person name="Submissions S."/>
        </authorList>
    </citation>
    <scope>NUCLEOTIDE SEQUENCE [LARGE SCALE GENOMIC DNA]</scope>
    <source>
        <strain evidence="12">2SM5</strain>
    </source>
</reference>
<evidence type="ECO:0000256" key="3">
    <source>
        <dbReference type="ARBA" id="ARBA00022449"/>
    </source>
</evidence>
<keyword evidence="6 10" id="KW-1133">Transmembrane helix</keyword>